<dbReference type="PROSITE" id="PS51257">
    <property type="entry name" value="PROKAR_LIPOPROTEIN"/>
    <property type="match status" value="1"/>
</dbReference>
<sequence>MKLYNILMIYVLFLLSCKSNNINYDRKLEITKNNTIPKEYIGRYTAYIQTEQTSAGMASITYNFEINKVNAYLETQTYHEPIRCNGIFRIINKKDHLELYYDGKNDLCKSAKPNFRIKKEKGKYFIKGIGGELTYLDWQKLKKVK</sequence>
<dbReference type="AlphaFoldDB" id="A0A376BXJ1"/>
<dbReference type="RefSeq" id="WP_002665368.1">
    <property type="nucleotide sequence ID" value="NZ_UFTJ01000001.1"/>
</dbReference>
<proteinExistence type="predicted"/>
<reference evidence="1 2" key="1">
    <citation type="submission" date="2018-06" db="EMBL/GenBank/DDBJ databases">
        <authorList>
            <consortium name="Pathogen Informatics"/>
            <person name="Doyle S."/>
        </authorList>
    </citation>
    <scope>NUCLEOTIDE SEQUENCE [LARGE SCALE GENOMIC DNA]</scope>
    <source>
        <strain evidence="1 2">NCTC11661</strain>
    </source>
</reference>
<protein>
    <recommendedName>
        <fullName evidence="3">Lipoprotein</fullName>
    </recommendedName>
</protein>
<evidence type="ECO:0000313" key="2">
    <source>
        <dbReference type="Proteomes" id="UP000255515"/>
    </source>
</evidence>
<gene>
    <name evidence="1" type="ORF">NCTC11661_00001</name>
</gene>
<dbReference type="EMBL" id="UFTJ01000001">
    <property type="protein sequence ID" value="SSZ46362.1"/>
    <property type="molecule type" value="Genomic_DNA"/>
</dbReference>
<evidence type="ECO:0008006" key="3">
    <source>
        <dbReference type="Google" id="ProtNLM"/>
    </source>
</evidence>
<name>A0A376BXJ1_9FLAO</name>
<organism evidence="1 2">
    <name type="scientific">Bergeyella zoohelcum</name>
    <dbReference type="NCBI Taxonomy" id="1015"/>
    <lineage>
        <taxon>Bacteria</taxon>
        <taxon>Pseudomonadati</taxon>
        <taxon>Bacteroidota</taxon>
        <taxon>Flavobacteriia</taxon>
        <taxon>Flavobacteriales</taxon>
        <taxon>Weeksellaceae</taxon>
        <taxon>Bergeyella</taxon>
    </lineage>
</organism>
<accession>A0A376BXJ1</accession>
<evidence type="ECO:0000313" key="1">
    <source>
        <dbReference type="EMBL" id="SSZ46362.1"/>
    </source>
</evidence>
<dbReference type="Proteomes" id="UP000255515">
    <property type="component" value="Unassembled WGS sequence"/>
</dbReference>